<feature type="domain" description="2,4-diaminopentanoate dehydrogenase C-terminal" evidence="1">
    <location>
        <begin position="138"/>
        <end position="336"/>
    </location>
</feature>
<dbReference type="Proteomes" id="UP000538147">
    <property type="component" value="Unassembled WGS sequence"/>
</dbReference>
<comment type="caution">
    <text evidence="2">The sequence shown here is derived from an EMBL/GenBank/DDBJ whole genome shotgun (WGS) entry which is preliminary data.</text>
</comment>
<dbReference type="InterPro" id="IPR036291">
    <property type="entry name" value="NAD(P)-bd_dom_sf"/>
</dbReference>
<gene>
    <name evidence="2" type="ORF">FHS79_002069</name>
</gene>
<organism evidence="2 3">
    <name type="scientific">Polymorphobacter multimanifer</name>
    <dbReference type="NCBI Taxonomy" id="1070431"/>
    <lineage>
        <taxon>Bacteria</taxon>
        <taxon>Pseudomonadati</taxon>
        <taxon>Pseudomonadota</taxon>
        <taxon>Alphaproteobacteria</taxon>
        <taxon>Sphingomonadales</taxon>
        <taxon>Sphingosinicellaceae</taxon>
        <taxon>Polymorphobacter</taxon>
    </lineage>
</organism>
<dbReference type="EMBL" id="JACIIV010000013">
    <property type="protein sequence ID" value="MBB6227888.1"/>
    <property type="molecule type" value="Genomic_DNA"/>
</dbReference>
<accession>A0A841LFZ5</accession>
<dbReference type="RefSeq" id="WP_184199237.1">
    <property type="nucleotide sequence ID" value="NZ_JACIIV010000013.1"/>
</dbReference>
<dbReference type="CDD" id="cd24146">
    <property type="entry name" value="nat-AmDH_N_like"/>
    <property type="match status" value="1"/>
</dbReference>
<sequence>MIRAIQWATGALGRTSLRRLIDAPDIELVGVHVYGAAKAGVDAGTIARRPLTGVLATSDIEATLATPADIVIHTPRITLPYDALAEDVCRLLASGKNVISTAGFHWPAAQGAAYADKLKAAAIEGGVTLAGIGVSPGFVVERLALGATALCSHVESITMQETVDASAMASPAFVFDLMGLGSDPAAGDIRQGPLATLYTALFSEVFHHAAAALGTSLDRLDPDHELTLAPHDMAIAAGRIAQGTVAATRWRWTGHYGNGIALTMSILWTADRALHGDTAPGHWTITIKGRPDVHMTLDISEADPAAPPSRALSDATIAVALNAIPDVLAAPPGLFAHMPASPWKGRFA</sequence>
<dbReference type="InterPro" id="IPR045760">
    <property type="entry name" value="DAP_DH_C"/>
</dbReference>
<name>A0A841LFZ5_9SPHN</name>
<protein>
    <recommendedName>
        <fullName evidence="1">2,4-diaminopentanoate dehydrogenase C-terminal domain-containing protein</fullName>
    </recommendedName>
</protein>
<proteinExistence type="predicted"/>
<dbReference type="Pfam" id="PF19328">
    <property type="entry name" value="DAP_DH_C"/>
    <property type="match status" value="1"/>
</dbReference>
<dbReference type="SUPFAM" id="SSF51735">
    <property type="entry name" value="NAD(P)-binding Rossmann-fold domains"/>
    <property type="match status" value="1"/>
</dbReference>
<evidence type="ECO:0000259" key="1">
    <source>
        <dbReference type="Pfam" id="PF19328"/>
    </source>
</evidence>
<evidence type="ECO:0000313" key="3">
    <source>
        <dbReference type="Proteomes" id="UP000538147"/>
    </source>
</evidence>
<evidence type="ECO:0000313" key="2">
    <source>
        <dbReference type="EMBL" id="MBB6227888.1"/>
    </source>
</evidence>
<reference evidence="2 3" key="1">
    <citation type="submission" date="2020-08" db="EMBL/GenBank/DDBJ databases">
        <title>Genomic Encyclopedia of Type Strains, Phase IV (KMG-IV): sequencing the most valuable type-strain genomes for metagenomic binning, comparative biology and taxonomic classification.</title>
        <authorList>
            <person name="Goeker M."/>
        </authorList>
    </citation>
    <scope>NUCLEOTIDE SEQUENCE [LARGE SCALE GENOMIC DNA]</scope>
    <source>
        <strain evidence="2 3">DSM 102189</strain>
    </source>
</reference>
<keyword evidence="3" id="KW-1185">Reference proteome</keyword>
<dbReference type="Gene3D" id="3.40.50.720">
    <property type="entry name" value="NAD(P)-binding Rossmann-like Domain"/>
    <property type="match status" value="1"/>
</dbReference>
<dbReference type="AlphaFoldDB" id="A0A841LFZ5"/>